<proteinExistence type="predicted"/>
<gene>
    <name evidence="2" type="ORF">BGZ95_009032</name>
</gene>
<dbReference type="InterPro" id="IPR002918">
    <property type="entry name" value="Lipase_EstA/Esterase_EstB"/>
</dbReference>
<dbReference type="GO" id="GO:0016298">
    <property type="term" value="F:lipase activity"/>
    <property type="evidence" value="ECO:0007669"/>
    <property type="project" value="TreeGrafter"/>
</dbReference>
<reference evidence="2" key="1">
    <citation type="journal article" date="2020" name="Fungal Divers.">
        <title>Resolving the Mortierellaceae phylogeny through synthesis of multi-gene phylogenetics and phylogenomics.</title>
        <authorList>
            <person name="Vandepol N."/>
            <person name="Liber J."/>
            <person name="Desiro A."/>
            <person name="Na H."/>
            <person name="Kennedy M."/>
            <person name="Barry K."/>
            <person name="Grigoriev I.V."/>
            <person name="Miller A.N."/>
            <person name="O'Donnell K."/>
            <person name="Stajich J.E."/>
            <person name="Bonito G."/>
        </authorList>
    </citation>
    <scope>NUCLEOTIDE SEQUENCE</scope>
    <source>
        <strain evidence="2">NRRL 28262</strain>
    </source>
</reference>
<dbReference type="GO" id="GO:0016042">
    <property type="term" value="P:lipid catabolic process"/>
    <property type="evidence" value="ECO:0007669"/>
    <property type="project" value="InterPro"/>
</dbReference>
<name>A0AAD4DDK2_9FUNG</name>
<dbReference type="PANTHER" id="PTHR32015">
    <property type="entry name" value="FASTING INDUCED LIPASE"/>
    <property type="match status" value="1"/>
</dbReference>
<dbReference type="PANTHER" id="PTHR32015:SF1">
    <property type="entry name" value="LIPASE"/>
    <property type="match status" value="1"/>
</dbReference>
<feature type="region of interest" description="Disordered" evidence="1">
    <location>
        <begin position="129"/>
        <end position="157"/>
    </location>
</feature>
<dbReference type="InterPro" id="IPR029058">
    <property type="entry name" value="AB_hydrolase_fold"/>
</dbReference>
<dbReference type="Proteomes" id="UP001194580">
    <property type="component" value="Unassembled WGS sequence"/>
</dbReference>
<evidence type="ECO:0000313" key="2">
    <source>
        <dbReference type="EMBL" id="KAG0275246.1"/>
    </source>
</evidence>
<organism evidence="2 3">
    <name type="scientific">Linnemannia exigua</name>
    <dbReference type="NCBI Taxonomy" id="604196"/>
    <lineage>
        <taxon>Eukaryota</taxon>
        <taxon>Fungi</taxon>
        <taxon>Fungi incertae sedis</taxon>
        <taxon>Mucoromycota</taxon>
        <taxon>Mortierellomycotina</taxon>
        <taxon>Mortierellomycetes</taxon>
        <taxon>Mortierellales</taxon>
        <taxon>Mortierellaceae</taxon>
        <taxon>Linnemannia</taxon>
    </lineage>
</organism>
<feature type="compositionally biased region" description="Basic and acidic residues" evidence="1">
    <location>
        <begin position="129"/>
        <end position="139"/>
    </location>
</feature>
<dbReference type="SUPFAM" id="SSF53474">
    <property type="entry name" value="alpha/beta-Hydrolases"/>
    <property type="match status" value="1"/>
</dbReference>
<dbReference type="EMBL" id="JAAAIL010000502">
    <property type="protein sequence ID" value="KAG0275246.1"/>
    <property type="molecule type" value="Genomic_DNA"/>
</dbReference>
<comment type="caution">
    <text evidence="2">The sequence shown here is derived from an EMBL/GenBank/DDBJ whole genome shotgun (WGS) entry which is preliminary data.</text>
</comment>
<evidence type="ECO:0008006" key="4">
    <source>
        <dbReference type="Google" id="ProtNLM"/>
    </source>
</evidence>
<evidence type="ECO:0000256" key="1">
    <source>
        <dbReference type="SAM" id="MobiDB-lite"/>
    </source>
</evidence>
<dbReference type="AlphaFoldDB" id="A0AAD4DDK2"/>
<dbReference type="Pfam" id="PF01674">
    <property type="entry name" value="Lipase_2"/>
    <property type="match status" value="1"/>
</dbReference>
<dbReference type="Gene3D" id="3.40.50.1820">
    <property type="entry name" value="alpha/beta hydrolase"/>
    <property type="match status" value="1"/>
</dbReference>
<evidence type="ECO:0000313" key="3">
    <source>
        <dbReference type="Proteomes" id="UP001194580"/>
    </source>
</evidence>
<accession>A0AAD4DDK2</accession>
<protein>
    <recommendedName>
        <fullName evidence="4">Triacylglycerol lipase</fullName>
    </recommendedName>
</protein>
<sequence length="348" mass="38688">MDTIQDLNYGVALPESDQTDWSCVPSDEHPYPVILLHGLFAPAFKSWRIMARRLSDIGYCVYQLKYGMFPDFETLGGISDIRESAKELDTFITKVLATTHAQKVDLIGHSEGPVVARWYLKYLDRQGQEQEQQEQKQDGEVNIQDEQQQQQQHVRKEREGRVRSLVSIAPVGKGTSVNGILAMIKVLGIYESLAGIVQPYCAACVQILEGSDLLQQLYGQDGLQAEVEGVRYLNIVTSRDNVVTPFTNGVMTIPDESSKEVVKERQDTANKVQVNSSHPRPRSSSLLQNLVIENHCAYNSVHSDHCGIFQSPFAFHATNAFLSSDGLSSTLDTNNVIPCTLDPESDAS</sequence>
<keyword evidence="3" id="KW-1185">Reference proteome</keyword>